<name>A0A0G4MDR1_VERLO</name>
<proteinExistence type="predicted"/>
<dbReference type="AlphaFoldDB" id="A0A0G4MDR1"/>
<reference evidence="1 2" key="1">
    <citation type="submission" date="2015-05" db="EMBL/GenBank/DDBJ databases">
        <authorList>
            <person name="Wang D.B."/>
            <person name="Wang M."/>
        </authorList>
    </citation>
    <scope>NUCLEOTIDE SEQUENCE [LARGE SCALE GENOMIC DNA]</scope>
    <source>
        <strain evidence="1">VL1</strain>
    </source>
</reference>
<accession>A0A0G4MDR1</accession>
<keyword evidence="2" id="KW-1185">Reference proteome</keyword>
<evidence type="ECO:0000313" key="1">
    <source>
        <dbReference type="EMBL" id="CRK32438.1"/>
    </source>
</evidence>
<sequence length="107" mass="11573">MLSAPSSPKPAASLMSIRPAGIRTHASMRTCSVRVASRQTASCRRLLRAMPRTGRAARFITSPCTSRRSPTAPSRRSRPMFLVASQVARRQKLSNMSSTSLSLVASV</sequence>
<gene>
    <name evidence="1" type="ORF">BN1708_019000</name>
</gene>
<dbReference type="Proteomes" id="UP000044602">
    <property type="component" value="Unassembled WGS sequence"/>
</dbReference>
<dbReference type="EMBL" id="CVQH01022134">
    <property type="protein sequence ID" value="CRK32438.1"/>
    <property type="molecule type" value="Genomic_DNA"/>
</dbReference>
<protein>
    <submittedName>
        <fullName evidence="1">Uncharacterized protein</fullName>
    </submittedName>
</protein>
<evidence type="ECO:0000313" key="2">
    <source>
        <dbReference type="Proteomes" id="UP000044602"/>
    </source>
</evidence>
<organism evidence="1 2">
    <name type="scientific">Verticillium longisporum</name>
    <name type="common">Verticillium dahliae var. longisporum</name>
    <dbReference type="NCBI Taxonomy" id="100787"/>
    <lineage>
        <taxon>Eukaryota</taxon>
        <taxon>Fungi</taxon>
        <taxon>Dikarya</taxon>
        <taxon>Ascomycota</taxon>
        <taxon>Pezizomycotina</taxon>
        <taxon>Sordariomycetes</taxon>
        <taxon>Hypocreomycetidae</taxon>
        <taxon>Glomerellales</taxon>
        <taxon>Plectosphaerellaceae</taxon>
        <taxon>Verticillium</taxon>
    </lineage>
</organism>